<comment type="catalytic activity">
    <reaction evidence="1">
        <text>Endohydrolysis of (1-&gt;4)-beta-D-glucosidic linkages in cellulose, lichenin and cereal beta-D-glucans.</text>
        <dbReference type="EC" id="3.2.1.4"/>
    </reaction>
</comment>
<evidence type="ECO:0000256" key="2">
    <source>
        <dbReference type="ARBA" id="ARBA00009209"/>
    </source>
</evidence>
<dbReference type="InterPro" id="IPR002037">
    <property type="entry name" value="Glyco_hydro_8"/>
</dbReference>
<evidence type="ECO:0000256" key="6">
    <source>
        <dbReference type="ARBA" id="ARBA00023295"/>
    </source>
</evidence>
<dbReference type="PROSITE" id="PS51318">
    <property type="entry name" value="TAT"/>
    <property type="match status" value="1"/>
</dbReference>
<keyword evidence="9" id="KW-1185">Reference proteome</keyword>
<keyword evidence="6" id="KW-0326">Glycosidase</keyword>
<dbReference type="InterPro" id="IPR012341">
    <property type="entry name" value="6hp_glycosidase-like_sf"/>
</dbReference>
<dbReference type="InterPro" id="IPR006311">
    <property type="entry name" value="TAT_signal"/>
</dbReference>
<protein>
    <recommendedName>
        <fullName evidence="3">cellulase</fullName>
        <ecNumber evidence="3">3.2.1.4</ecNumber>
    </recommendedName>
</protein>
<dbReference type="SUPFAM" id="SSF48208">
    <property type="entry name" value="Six-hairpin glycosidases"/>
    <property type="match status" value="1"/>
</dbReference>
<reference evidence="8 9" key="1">
    <citation type="submission" date="2019-07" db="EMBL/GenBank/DDBJ databases">
        <title>Genome sequencing of lignin-degrading bacterial isolates.</title>
        <authorList>
            <person name="Gladden J."/>
        </authorList>
    </citation>
    <scope>NUCLEOTIDE SEQUENCE [LARGE SCALE GENOMIC DNA]</scope>
    <source>
        <strain evidence="8 9">J19</strain>
    </source>
</reference>
<dbReference type="GO" id="GO:0030245">
    <property type="term" value="P:cellulose catabolic process"/>
    <property type="evidence" value="ECO:0007669"/>
    <property type="project" value="UniProtKB-KW"/>
</dbReference>
<evidence type="ECO:0000313" key="8">
    <source>
        <dbReference type="EMBL" id="TWH03623.1"/>
    </source>
</evidence>
<gene>
    <name evidence="8" type="ORF">L613_000800000520</name>
</gene>
<dbReference type="EMBL" id="VLJS01000113">
    <property type="protein sequence ID" value="TWH03623.1"/>
    <property type="molecule type" value="Genomic_DNA"/>
</dbReference>
<dbReference type="EC" id="3.2.1.4" evidence="3"/>
<keyword evidence="7" id="KW-0119">Carbohydrate metabolism</keyword>
<dbReference type="Pfam" id="PF01270">
    <property type="entry name" value="Glyco_hydro_8"/>
    <property type="match status" value="1"/>
</dbReference>
<dbReference type="PRINTS" id="PR00735">
    <property type="entry name" value="GLHYDRLASE8"/>
</dbReference>
<keyword evidence="4" id="KW-0378">Hydrolase</keyword>
<comment type="caution">
    <text evidence="8">The sequence shown here is derived from an EMBL/GenBank/DDBJ whole genome shotgun (WGS) entry which is preliminary data.</text>
</comment>
<evidence type="ECO:0000256" key="3">
    <source>
        <dbReference type="ARBA" id="ARBA00012601"/>
    </source>
</evidence>
<dbReference type="OrthoDB" id="9766708at2"/>
<evidence type="ECO:0000256" key="1">
    <source>
        <dbReference type="ARBA" id="ARBA00000966"/>
    </source>
</evidence>
<dbReference type="InterPro" id="IPR008928">
    <property type="entry name" value="6-hairpin_glycosidase_sf"/>
</dbReference>
<accession>A0A562D1N2</accession>
<evidence type="ECO:0000256" key="4">
    <source>
        <dbReference type="ARBA" id="ARBA00022801"/>
    </source>
</evidence>
<evidence type="ECO:0000256" key="7">
    <source>
        <dbReference type="ARBA" id="ARBA00023326"/>
    </source>
</evidence>
<name>A0A562D1N2_9GAMM</name>
<organism evidence="8 9">
    <name type="scientific">Pseudoxanthomonas taiwanensis J19</name>
    <dbReference type="NCBI Taxonomy" id="935569"/>
    <lineage>
        <taxon>Bacteria</taxon>
        <taxon>Pseudomonadati</taxon>
        <taxon>Pseudomonadota</taxon>
        <taxon>Gammaproteobacteria</taxon>
        <taxon>Lysobacterales</taxon>
        <taxon>Lysobacteraceae</taxon>
        <taxon>Pseudoxanthomonas</taxon>
    </lineage>
</organism>
<proteinExistence type="inferred from homology"/>
<comment type="similarity">
    <text evidence="2">Belongs to the glycosyl hydrolase 8 (cellulase D) family.</text>
</comment>
<sequence>MEHASHGPDPVRRHALRALLAAAGAGALPARLRAAIPAPAPACPGPWREWQAFVARHVEQDGRVVDFANPDLRSTSESQSYGLFFALVDNDQLLFERILAWTRRHLSGGRADLNLPAWLWGRAGDGSWRVLDPNTAADGELWIAYALLEAGRLWNRPGFTAAGRQVLALMRKAEVVDLPGFGTMLLPGNRGFAHGDSWTLNPCYLPLFAFRRFALADPKGPWAKLAERSVALLRQAAPNGFAPDWIRWNGRAFVTDPDKGPMGSYDAIRTYLWAGITHPADPLRKPLLEALSGPLRMLRAQGAFAEKVDVRNGVGIGTPPPGFAAALLPYLAAHGQGTLVRAQATLVPASGAAADSLPYYDRCLVLFGKGWVDRRYRIAADGRLQPAWSTPCSAKR</sequence>
<dbReference type="RefSeq" id="WP_028915678.1">
    <property type="nucleotide sequence ID" value="NZ_VLJS01000113.1"/>
</dbReference>
<dbReference type="NCBIfam" id="NF008305">
    <property type="entry name" value="PRK11097.1"/>
    <property type="match status" value="1"/>
</dbReference>
<keyword evidence="5" id="KW-0136">Cellulose degradation</keyword>
<dbReference type="Gene3D" id="1.50.10.10">
    <property type="match status" value="1"/>
</dbReference>
<evidence type="ECO:0000313" key="9">
    <source>
        <dbReference type="Proteomes" id="UP000321583"/>
    </source>
</evidence>
<evidence type="ECO:0000256" key="5">
    <source>
        <dbReference type="ARBA" id="ARBA00023001"/>
    </source>
</evidence>
<dbReference type="Proteomes" id="UP000321583">
    <property type="component" value="Unassembled WGS sequence"/>
</dbReference>
<dbReference type="AlphaFoldDB" id="A0A562D1N2"/>
<keyword evidence="7" id="KW-0624">Polysaccharide degradation</keyword>
<dbReference type="GO" id="GO:0008810">
    <property type="term" value="F:cellulase activity"/>
    <property type="evidence" value="ECO:0007669"/>
    <property type="project" value="UniProtKB-EC"/>
</dbReference>